<sequence length="170" mass="18910">MGNERWTMDNFLTKDGQCCRTLCGLLHNSEYAINLCSTGDYSKFINTIKAVSSVLPSKNRSDLECQLLIDFLTDGGQKVTLKWIPSRCGVAGHEFADTLAKAGSNLPQSDSSVCYHDIKIIIIARVKVHHRETIFYSVKLFADTFPEILKKGKSKGLLRQKIGGCVYSIC</sequence>
<dbReference type="Gene3D" id="3.30.420.10">
    <property type="entry name" value="Ribonuclease H-like superfamily/Ribonuclease H"/>
    <property type="match status" value="1"/>
</dbReference>
<comment type="caution">
    <text evidence="1">The sequence shown here is derived from an EMBL/GenBank/DDBJ whole genome shotgun (WGS) entry which is preliminary data.</text>
</comment>
<evidence type="ECO:0008006" key="3">
    <source>
        <dbReference type="Google" id="ProtNLM"/>
    </source>
</evidence>
<dbReference type="SUPFAM" id="SSF53098">
    <property type="entry name" value="Ribonuclease H-like"/>
    <property type="match status" value="1"/>
</dbReference>
<gene>
    <name evidence="1" type="ORF">CDAR_583331</name>
</gene>
<dbReference type="AlphaFoldDB" id="A0AAV4V9J1"/>
<evidence type="ECO:0000313" key="2">
    <source>
        <dbReference type="Proteomes" id="UP001054837"/>
    </source>
</evidence>
<dbReference type="InterPro" id="IPR036397">
    <property type="entry name" value="RNaseH_sf"/>
</dbReference>
<keyword evidence="2" id="KW-1185">Reference proteome</keyword>
<proteinExistence type="predicted"/>
<reference evidence="1 2" key="1">
    <citation type="submission" date="2021-06" db="EMBL/GenBank/DDBJ databases">
        <title>Caerostris darwini draft genome.</title>
        <authorList>
            <person name="Kono N."/>
            <person name="Arakawa K."/>
        </authorList>
    </citation>
    <scope>NUCLEOTIDE SEQUENCE [LARGE SCALE GENOMIC DNA]</scope>
</reference>
<dbReference type="EMBL" id="BPLQ01012645">
    <property type="protein sequence ID" value="GIY66688.1"/>
    <property type="molecule type" value="Genomic_DNA"/>
</dbReference>
<organism evidence="1 2">
    <name type="scientific">Caerostris darwini</name>
    <dbReference type="NCBI Taxonomy" id="1538125"/>
    <lineage>
        <taxon>Eukaryota</taxon>
        <taxon>Metazoa</taxon>
        <taxon>Ecdysozoa</taxon>
        <taxon>Arthropoda</taxon>
        <taxon>Chelicerata</taxon>
        <taxon>Arachnida</taxon>
        <taxon>Araneae</taxon>
        <taxon>Araneomorphae</taxon>
        <taxon>Entelegynae</taxon>
        <taxon>Araneoidea</taxon>
        <taxon>Araneidae</taxon>
        <taxon>Caerostris</taxon>
    </lineage>
</organism>
<protein>
    <recommendedName>
        <fullName evidence="3">LAGLIDADG homing endonuclease</fullName>
    </recommendedName>
</protein>
<dbReference type="GO" id="GO:0003676">
    <property type="term" value="F:nucleic acid binding"/>
    <property type="evidence" value="ECO:0007669"/>
    <property type="project" value="InterPro"/>
</dbReference>
<name>A0AAV4V9J1_9ARAC</name>
<dbReference type="Proteomes" id="UP001054837">
    <property type="component" value="Unassembled WGS sequence"/>
</dbReference>
<dbReference type="InterPro" id="IPR012337">
    <property type="entry name" value="RNaseH-like_sf"/>
</dbReference>
<evidence type="ECO:0000313" key="1">
    <source>
        <dbReference type="EMBL" id="GIY66688.1"/>
    </source>
</evidence>
<accession>A0AAV4V9J1</accession>